<evidence type="ECO:0000256" key="3">
    <source>
        <dbReference type="ARBA" id="ARBA00022989"/>
    </source>
</evidence>
<accession>A0A813HA29</accession>
<reference evidence="7" key="1">
    <citation type="submission" date="2021-02" db="EMBL/GenBank/DDBJ databases">
        <authorList>
            <person name="Dougan E. K."/>
            <person name="Rhodes N."/>
            <person name="Thang M."/>
            <person name="Chan C."/>
        </authorList>
    </citation>
    <scope>NUCLEOTIDE SEQUENCE</scope>
</reference>
<feature type="transmembrane region" description="Helical" evidence="5">
    <location>
        <begin position="215"/>
        <end position="233"/>
    </location>
</feature>
<evidence type="ECO:0000256" key="2">
    <source>
        <dbReference type="ARBA" id="ARBA00022692"/>
    </source>
</evidence>
<keyword evidence="3 5" id="KW-1133">Transmembrane helix</keyword>
<feature type="transmembrane region" description="Helical" evidence="5">
    <location>
        <begin position="138"/>
        <end position="165"/>
    </location>
</feature>
<feature type="domain" description="Amino acid transporter transmembrane" evidence="6">
    <location>
        <begin position="60"/>
        <end position="379"/>
    </location>
</feature>
<proteinExistence type="predicted"/>
<organism evidence="7 8">
    <name type="scientific">Polarella glacialis</name>
    <name type="common">Dinoflagellate</name>
    <dbReference type="NCBI Taxonomy" id="89957"/>
    <lineage>
        <taxon>Eukaryota</taxon>
        <taxon>Sar</taxon>
        <taxon>Alveolata</taxon>
        <taxon>Dinophyceae</taxon>
        <taxon>Suessiales</taxon>
        <taxon>Suessiaceae</taxon>
        <taxon>Polarella</taxon>
    </lineage>
</organism>
<dbReference type="Proteomes" id="UP000654075">
    <property type="component" value="Unassembled WGS sequence"/>
</dbReference>
<evidence type="ECO:0000256" key="1">
    <source>
        <dbReference type="ARBA" id="ARBA00004370"/>
    </source>
</evidence>
<evidence type="ECO:0000313" key="7">
    <source>
        <dbReference type="EMBL" id="CAE8634546.1"/>
    </source>
</evidence>
<dbReference type="PANTHER" id="PTHR16189">
    <property type="entry name" value="TRANSMEMBRANE PROTEIN 104-RELATED"/>
    <property type="match status" value="1"/>
</dbReference>
<dbReference type="InterPro" id="IPR013057">
    <property type="entry name" value="AA_transpt_TM"/>
</dbReference>
<name>A0A813HA29_POLGL</name>
<dbReference type="AlphaFoldDB" id="A0A813HA29"/>
<dbReference type="PANTHER" id="PTHR16189:SF3">
    <property type="entry name" value="AMINO ACID TRANSPORTER TRANSMEMBRANE DOMAIN-CONTAINING PROTEIN"/>
    <property type="match status" value="1"/>
</dbReference>
<keyword evidence="8" id="KW-1185">Reference proteome</keyword>
<feature type="transmembrane region" description="Helical" evidence="5">
    <location>
        <begin position="54"/>
        <end position="72"/>
    </location>
</feature>
<feature type="transmembrane region" description="Helical" evidence="5">
    <location>
        <begin position="92"/>
        <end position="117"/>
    </location>
</feature>
<dbReference type="Pfam" id="PF01490">
    <property type="entry name" value="Aa_trans"/>
    <property type="match status" value="1"/>
</dbReference>
<evidence type="ECO:0000256" key="5">
    <source>
        <dbReference type="SAM" id="Phobius"/>
    </source>
</evidence>
<evidence type="ECO:0000259" key="6">
    <source>
        <dbReference type="Pfam" id="PF01490"/>
    </source>
</evidence>
<sequence length="444" mass="47855">MSASEQDPTRSSADESGRGLLEKQALESLEVTSMALGASSHRDKPTAESKSSQSLAFGGRTIGFWSGVMLLMNNLAGPTISLMPPLAQEAGWLSMVLVMLTVGVLSMACGVMLVCAMERMPDYNDSTKRIEFTDIIRFYVPGPWDSFLLIIYHSYLILTLMSYIIQSAQILDYVAMDIFGCTTGVSLGKGLLIQVHTVCGSANGDSVSPFGEMSVLPLSMILVAIVCVPFAVMNLDDNVTLQWIAIAGLTVLAALWIQFLVEQPDFPQPLPLVTTSQQGLIGTVLFNFAFMSAIPSWVNEKKTEVGVKESFASALGYVIVVYTAIGVVGGMAFQPFFATDQNLFSKLNSSGLWTPRATVAVYPVLQNFTSIPVLSILIRYNLQSSGWSSCSANFLAFAFPWVLSIPFYSGQGFDRVATIGGLATSSVINFAVPALVYSRSSLSC</sequence>
<keyword evidence="4 5" id="KW-0472">Membrane</keyword>
<gene>
    <name evidence="7" type="ORF">PGLA1383_LOCUS50197</name>
</gene>
<comment type="subcellular location">
    <subcellularLocation>
        <location evidence="1">Membrane</location>
    </subcellularLocation>
</comment>
<feature type="transmembrane region" description="Helical" evidence="5">
    <location>
        <begin position="357"/>
        <end position="378"/>
    </location>
</feature>
<keyword evidence="2 5" id="KW-0812">Transmembrane</keyword>
<dbReference type="OMA" id="RVEFTML"/>
<feature type="transmembrane region" description="Helical" evidence="5">
    <location>
        <begin position="416"/>
        <end position="437"/>
    </location>
</feature>
<evidence type="ECO:0000256" key="4">
    <source>
        <dbReference type="ARBA" id="ARBA00023136"/>
    </source>
</evidence>
<feature type="transmembrane region" description="Helical" evidence="5">
    <location>
        <begin position="310"/>
        <end position="337"/>
    </location>
</feature>
<comment type="caution">
    <text evidence="7">The sequence shown here is derived from an EMBL/GenBank/DDBJ whole genome shotgun (WGS) entry which is preliminary data.</text>
</comment>
<protein>
    <recommendedName>
        <fullName evidence="6">Amino acid transporter transmembrane domain-containing protein</fullName>
    </recommendedName>
</protein>
<feature type="transmembrane region" description="Helical" evidence="5">
    <location>
        <begin position="390"/>
        <end position="410"/>
    </location>
</feature>
<feature type="transmembrane region" description="Helical" evidence="5">
    <location>
        <begin position="240"/>
        <end position="259"/>
    </location>
</feature>
<dbReference type="EMBL" id="CAJNNV010031053">
    <property type="protein sequence ID" value="CAE8634546.1"/>
    <property type="molecule type" value="Genomic_DNA"/>
</dbReference>
<dbReference type="OrthoDB" id="448244at2759"/>
<dbReference type="GO" id="GO:0016020">
    <property type="term" value="C:membrane"/>
    <property type="evidence" value="ECO:0007669"/>
    <property type="project" value="UniProtKB-SubCell"/>
</dbReference>
<evidence type="ECO:0000313" key="8">
    <source>
        <dbReference type="Proteomes" id="UP000654075"/>
    </source>
</evidence>
<feature type="transmembrane region" description="Helical" evidence="5">
    <location>
        <begin position="279"/>
        <end position="298"/>
    </location>
</feature>